<name>A0A1M2VBV8_TRAPU</name>
<protein>
    <submittedName>
        <fullName evidence="2">Uncharacterized protein</fullName>
    </submittedName>
</protein>
<evidence type="ECO:0000313" key="3">
    <source>
        <dbReference type="Proteomes" id="UP000184267"/>
    </source>
</evidence>
<reference evidence="2 3" key="1">
    <citation type="submission" date="2016-10" db="EMBL/GenBank/DDBJ databases">
        <title>Genome sequence of the basidiomycete white-rot fungus Trametes pubescens.</title>
        <authorList>
            <person name="Makela M.R."/>
            <person name="Granchi Z."/>
            <person name="Peng M."/>
            <person name="De Vries R.P."/>
            <person name="Grigoriev I."/>
            <person name="Riley R."/>
            <person name="Hilden K."/>
        </authorList>
    </citation>
    <scope>NUCLEOTIDE SEQUENCE [LARGE SCALE GENOMIC DNA]</scope>
    <source>
        <strain evidence="2 3">FBCC735</strain>
    </source>
</reference>
<feature type="region of interest" description="Disordered" evidence="1">
    <location>
        <begin position="1"/>
        <end position="45"/>
    </location>
</feature>
<evidence type="ECO:0000256" key="1">
    <source>
        <dbReference type="SAM" id="MobiDB-lite"/>
    </source>
</evidence>
<dbReference type="AlphaFoldDB" id="A0A1M2VBV8"/>
<dbReference type="Proteomes" id="UP000184267">
    <property type="component" value="Unassembled WGS sequence"/>
</dbReference>
<accession>A0A1M2VBV8</accession>
<comment type="caution">
    <text evidence="2">The sequence shown here is derived from an EMBL/GenBank/DDBJ whole genome shotgun (WGS) entry which is preliminary data.</text>
</comment>
<dbReference type="EMBL" id="MNAD01001491">
    <property type="protein sequence ID" value="OJT05079.1"/>
    <property type="molecule type" value="Genomic_DNA"/>
</dbReference>
<organism evidence="2 3">
    <name type="scientific">Trametes pubescens</name>
    <name type="common">White-rot fungus</name>
    <dbReference type="NCBI Taxonomy" id="154538"/>
    <lineage>
        <taxon>Eukaryota</taxon>
        <taxon>Fungi</taxon>
        <taxon>Dikarya</taxon>
        <taxon>Basidiomycota</taxon>
        <taxon>Agaricomycotina</taxon>
        <taxon>Agaricomycetes</taxon>
        <taxon>Polyporales</taxon>
        <taxon>Polyporaceae</taxon>
        <taxon>Trametes</taxon>
    </lineage>
</organism>
<proteinExistence type="predicted"/>
<evidence type="ECO:0000313" key="2">
    <source>
        <dbReference type="EMBL" id="OJT05079.1"/>
    </source>
</evidence>
<gene>
    <name evidence="2" type="ORF">TRAPUB_4144</name>
</gene>
<sequence>MSSSDDTPEQIPRARHVLAGSIDEEKGQGGAGSSNPGTVAAPPMPVPSVIFSQPCPQPTVASQFAAAHEALHPTVLSTLPEPLSGMVVSLKPSGYGARNTVDNMCALVAHLDDPSGGVKLVDRFIAGQQMTSH</sequence>
<keyword evidence="3" id="KW-1185">Reference proteome</keyword>